<dbReference type="AlphaFoldDB" id="A0A7X3D2I0"/>
<protein>
    <recommendedName>
        <fullName evidence="3">SGNH/GDSL hydrolase family protein</fullName>
    </recommendedName>
</protein>
<dbReference type="EMBL" id="RCNR01000021">
    <property type="protein sequence ID" value="MUH36588.1"/>
    <property type="molecule type" value="Genomic_DNA"/>
</dbReference>
<dbReference type="Proteomes" id="UP000540519">
    <property type="component" value="Unassembled WGS sequence"/>
</dbReference>
<organism evidence="1 2">
    <name type="scientific">Zobellia amurskyensis</name>
    <dbReference type="NCBI Taxonomy" id="248905"/>
    <lineage>
        <taxon>Bacteria</taxon>
        <taxon>Pseudomonadati</taxon>
        <taxon>Bacteroidota</taxon>
        <taxon>Flavobacteriia</taxon>
        <taxon>Flavobacteriales</taxon>
        <taxon>Flavobacteriaceae</taxon>
        <taxon>Zobellia</taxon>
    </lineage>
</organism>
<accession>A0A7X3D2I0</accession>
<evidence type="ECO:0000313" key="1">
    <source>
        <dbReference type="EMBL" id="MUH36588.1"/>
    </source>
</evidence>
<keyword evidence="2" id="KW-1185">Reference proteome</keyword>
<dbReference type="RefSeq" id="WP_155600116.1">
    <property type="nucleotide sequence ID" value="NZ_RCNR01000021.1"/>
</dbReference>
<gene>
    <name evidence="1" type="ORF">D9O36_12110</name>
</gene>
<sequence>MKKFITTVFLFLALGMIVGELIARFFVISPDIPKRSIDQWGIQKYIPKQFGKWKGGQHTWQINELGWPGILPNSTDNLITIIGDSFIENFMNPDSCRQNIYLKKKLPGFNFLEASRSGVNFIEATMIADQLDSLQPKYQLLYVHDTDFKESIVQLSTNTQLTQFDIINGKITKAKLKSSFAKNSLYACKFIYYLYSNYWQNKKNKLQTKTKTKKKEIPPQLDSIKILLSSLNTPNRTDNRILVFRPNADSDIIQLCKNMGYKYILLKQPENEKWSFDHDPHWTCFGHKKVAQQTARKLLKFIE</sequence>
<name>A0A7X3D2I0_9FLAO</name>
<reference evidence="1 2" key="1">
    <citation type="journal article" date="2019" name="Mar. Drugs">
        <title>Comparative Genomics and CAZyme Genome Repertoires of Marine Zobellia amurskyensis KMM 3526(T) and Zobellia laminariae KMM 3676(T).</title>
        <authorList>
            <person name="Chernysheva N."/>
            <person name="Bystritskaya E."/>
            <person name="Stenkova A."/>
            <person name="Golovkin I."/>
            <person name="Nedashkovskaya O."/>
            <person name="Isaeva M."/>
        </authorList>
    </citation>
    <scope>NUCLEOTIDE SEQUENCE [LARGE SCALE GENOMIC DNA]</scope>
    <source>
        <strain evidence="1 2">KMM 3526</strain>
    </source>
</reference>
<evidence type="ECO:0000313" key="2">
    <source>
        <dbReference type="Proteomes" id="UP000540519"/>
    </source>
</evidence>
<comment type="caution">
    <text evidence="1">The sequence shown here is derived from an EMBL/GenBank/DDBJ whole genome shotgun (WGS) entry which is preliminary data.</text>
</comment>
<proteinExistence type="predicted"/>
<dbReference type="OrthoDB" id="1420375at2"/>
<evidence type="ECO:0008006" key="3">
    <source>
        <dbReference type="Google" id="ProtNLM"/>
    </source>
</evidence>